<protein>
    <submittedName>
        <fullName evidence="3">NAD(P)-dependent oxidoreductase</fullName>
    </submittedName>
</protein>
<dbReference type="Pfam" id="PF01370">
    <property type="entry name" value="Epimerase"/>
    <property type="match status" value="1"/>
</dbReference>
<proteinExistence type="inferred from homology"/>
<accession>A0A9X3L5Y0</accession>
<evidence type="ECO:0000313" key="4">
    <source>
        <dbReference type="Proteomes" id="UP001152172"/>
    </source>
</evidence>
<dbReference type="Gene3D" id="3.40.50.720">
    <property type="entry name" value="NAD(P)-binding Rossmann-like Domain"/>
    <property type="match status" value="1"/>
</dbReference>
<dbReference type="InterPro" id="IPR036291">
    <property type="entry name" value="NAD(P)-bd_dom_sf"/>
</dbReference>
<dbReference type="RefSeq" id="WP_269920686.1">
    <property type="nucleotide sequence ID" value="NZ_JAMKBI010000001.1"/>
</dbReference>
<evidence type="ECO:0000256" key="1">
    <source>
        <dbReference type="ARBA" id="ARBA00007637"/>
    </source>
</evidence>
<dbReference type="PANTHER" id="PTHR43000">
    <property type="entry name" value="DTDP-D-GLUCOSE 4,6-DEHYDRATASE-RELATED"/>
    <property type="match status" value="1"/>
</dbReference>
<keyword evidence="4" id="KW-1185">Reference proteome</keyword>
<sequence>MKKVIITGANGFIGSSLTNYLSAKGIKVFAIVKNVHSNIGRLNKNKNIEIIYSGMDEILKLNELIPDRDIDVFYHFAWSGVSDSNRINYHSQTDNIKYTCHCVEASNNLGCKTFIFASSLWEYECYKTMSELEPVGLSSLYSSAKIAANFMARTLCNNLEINYMAAIITNIYGIGETSPRLINSTIRKLLNKEETQFTSSTQTYDFIYIDDAVKAFYYIGLKGVNNKSYYIGSAEPMPLKNFLNILKNCVDKEIELGIGKIAQKGIHLDYKMFDLNAVKVDTGFEPEISFETGINKTIEWLKNQKE</sequence>
<reference evidence="3" key="1">
    <citation type="submission" date="2022-05" db="EMBL/GenBank/DDBJ databases">
        <authorList>
            <person name="Colautti A."/>
            <person name="Iacumin L."/>
        </authorList>
    </citation>
    <scope>NUCLEOTIDE SEQUENCE</scope>
    <source>
        <strain evidence="3">DSM 30747</strain>
    </source>
</reference>
<dbReference type="SUPFAM" id="SSF51735">
    <property type="entry name" value="NAD(P)-binding Rossmann-fold domains"/>
    <property type="match status" value="1"/>
</dbReference>
<organism evidence="3 4">
    <name type="scientific">Psychrobacillus psychrodurans</name>
    <dbReference type="NCBI Taxonomy" id="126157"/>
    <lineage>
        <taxon>Bacteria</taxon>
        <taxon>Bacillati</taxon>
        <taxon>Bacillota</taxon>
        <taxon>Bacilli</taxon>
        <taxon>Bacillales</taxon>
        <taxon>Bacillaceae</taxon>
        <taxon>Psychrobacillus</taxon>
    </lineage>
</organism>
<evidence type="ECO:0000313" key="3">
    <source>
        <dbReference type="EMBL" id="MCZ8532013.1"/>
    </source>
</evidence>
<dbReference type="EMBL" id="JAMKBI010000001">
    <property type="protein sequence ID" value="MCZ8532013.1"/>
    <property type="molecule type" value="Genomic_DNA"/>
</dbReference>
<gene>
    <name evidence="3" type="ORF">M9R61_01470</name>
</gene>
<evidence type="ECO:0000259" key="2">
    <source>
        <dbReference type="Pfam" id="PF01370"/>
    </source>
</evidence>
<dbReference type="InterPro" id="IPR001509">
    <property type="entry name" value="Epimerase_deHydtase"/>
</dbReference>
<dbReference type="Proteomes" id="UP001152172">
    <property type="component" value="Unassembled WGS sequence"/>
</dbReference>
<comment type="caution">
    <text evidence="3">The sequence shown here is derived from an EMBL/GenBank/DDBJ whole genome shotgun (WGS) entry which is preliminary data.</text>
</comment>
<dbReference type="AlphaFoldDB" id="A0A9X3L5Y0"/>
<name>A0A9X3L5Y0_9BACI</name>
<comment type="similarity">
    <text evidence="1">Belongs to the NAD(P)-dependent epimerase/dehydratase family.</text>
</comment>
<feature type="domain" description="NAD-dependent epimerase/dehydratase" evidence="2">
    <location>
        <begin position="4"/>
        <end position="232"/>
    </location>
</feature>